<dbReference type="EMBL" id="AFCT01000540">
    <property type="protein sequence ID" value="EHC92407.1"/>
    <property type="molecule type" value="Genomic_DNA"/>
</dbReference>
<feature type="non-terminal residue" evidence="1">
    <location>
        <position position="30"/>
    </location>
</feature>
<sequence length="30" mass="3337">MEAHDYVLGGAGVRERQLFRTECNGISLLT</sequence>
<dbReference type="Proteomes" id="UP000004903">
    <property type="component" value="Unassembled WGS sequence"/>
</dbReference>
<comment type="caution">
    <text evidence="1">The sequence shown here is derived from an EMBL/GenBank/DDBJ whole genome shotgun (WGS) entry which is preliminary data.</text>
</comment>
<gene>
    <name evidence="1" type="ORF">LTSERUB_1457</name>
</gene>
<proteinExistence type="predicted"/>
<reference evidence="1 2" key="1">
    <citation type="journal article" date="2011" name="BMC Genomics">
        <title>Genome sequencing reveals diversification of virulence factor content and possible host adaptation in distinct subpopulations of Salmonella enterica.</title>
        <authorList>
            <person name="den Bakker H.C."/>
            <person name="Moreno Switt A.I."/>
            <person name="Govoni G."/>
            <person name="Cummings C.A."/>
            <person name="Ranieri M.L."/>
            <person name="Degoricija L."/>
            <person name="Hoelzer K."/>
            <person name="Rodriguez-Rivera L.D."/>
            <person name="Brown S."/>
            <person name="Bolchacova E."/>
            <person name="Furtado M.R."/>
            <person name="Wiedmann M."/>
        </authorList>
    </citation>
    <scope>NUCLEOTIDE SEQUENCE [LARGE SCALE GENOMIC DNA]</scope>
    <source>
        <strain evidence="1 2">A4-653</strain>
    </source>
</reference>
<protein>
    <submittedName>
        <fullName evidence="1">Uncharacterized protein</fullName>
    </submittedName>
</protein>
<evidence type="ECO:0000313" key="1">
    <source>
        <dbReference type="EMBL" id="EHC92407.1"/>
    </source>
</evidence>
<name>G5QGD0_SALRU</name>
<dbReference type="AlphaFoldDB" id="G5QGD0"/>
<organism evidence="1 2">
    <name type="scientific">Salmonella enterica subsp. enterica serovar Rubislaw str. A4-653</name>
    <dbReference type="NCBI Taxonomy" id="913081"/>
    <lineage>
        <taxon>Bacteria</taxon>
        <taxon>Pseudomonadati</taxon>
        <taxon>Pseudomonadota</taxon>
        <taxon>Gammaproteobacteria</taxon>
        <taxon>Enterobacterales</taxon>
        <taxon>Enterobacteriaceae</taxon>
        <taxon>Salmonella</taxon>
    </lineage>
</organism>
<evidence type="ECO:0000313" key="2">
    <source>
        <dbReference type="Proteomes" id="UP000004903"/>
    </source>
</evidence>
<accession>G5QGD0</accession>